<keyword evidence="2" id="KW-1185">Reference proteome</keyword>
<sequence length="340" mass="38795">MSFCVLLHLQTAAEKVSYPALPFHVAQQNPRLAHLRTEGSQKERQKLQNERYKAMDAHLKSVAIYIQSLGYAAELFIPRHHWDAPKPDMWSIFGDTLPPGSGILPVGMLSPQRPVDSAWAQEFKSVINSVVHEYDCKVTNNRMMQASVISNFDIDEVKRVAKLFCLFEDVIDNLEFESELTTPDKLPAVESIRRNSVLENMDDDEVMGAIDDVQDVSQLRLLLVPFIKVPGLSFKSIYKMQFAERRSRTEILFNSHPTTACGDKVVHFMELMAKFVQYSLDHDDETIENCRPSLEVFFDEIIRNEELAHCYDPRLSRNAKADPYAPPGVVVRSIPLIATW</sequence>
<evidence type="ECO:0000313" key="2">
    <source>
        <dbReference type="Proteomes" id="UP000016930"/>
    </source>
</evidence>
<dbReference type="AlphaFoldDB" id="M2RMH3"/>
<proteinExistence type="predicted"/>
<gene>
    <name evidence="1" type="ORF">CERSUDRAFT_92540</name>
</gene>
<accession>M2RMH3</accession>
<dbReference type="Proteomes" id="UP000016930">
    <property type="component" value="Unassembled WGS sequence"/>
</dbReference>
<organism evidence="1 2">
    <name type="scientific">Ceriporiopsis subvermispora (strain B)</name>
    <name type="common">White-rot fungus</name>
    <name type="synonym">Gelatoporia subvermispora</name>
    <dbReference type="NCBI Taxonomy" id="914234"/>
    <lineage>
        <taxon>Eukaryota</taxon>
        <taxon>Fungi</taxon>
        <taxon>Dikarya</taxon>
        <taxon>Basidiomycota</taxon>
        <taxon>Agaricomycotina</taxon>
        <taxon>Agaricomycetes</taxon>
        <taxon>Polyporales</taxon>
        <taxon>Gelatoporiaceae</taxon>
        <taxon>Gelatoporia</taxon>
    </lineage>
</organism>
<reference evidence="1 2" key="1">
    <citation type="journal article" date="2012" name="Proc. Natl. Acad. Sci. U.S.A.">
        <title>Comparative genomics of Ceriporiopsis subvermispora and Phanerochaete chrysosporium provide insight into selective ligninolysis.</title>
        <authorList>
            <person name="Fernandez-Fueyo E."/>
            <person name="Ruiz-Duenas F.J."/>
            <person name="Ferreira P."/>
            <person name="Floudas D."/>
            <person name="Hibbett D.S."/>
            <person name="Canessa P."/>
            <person name="Larrondo L.F."/>
            <person name="James T.Y."/>
            <person name="Seelenfreund D."/>
            <person name="Lobos S."/>
            <person name="Polanco R."/>
            <person name="Tello M."/>
            <person name="Honda Y."/>
            <person name="Watanabe T."/>
            <person name="Watanabe T."/>
            <person name="Ryu J.S."/>
            <person name="Kubicek C.P."/>
            <person name="Schmoll M."/>
            <person name="Gaskell J."/>
            <person name="Hammel K.E."/>
            <person name="St John F.J."/>
            <person name="Vanden Wymelenberg A."/>
            <person name="Sabat G."/>
            <person name="Splinter BonDurant S."/>
            <person name="Syed K."/>
            <person name="Yadav J.S."/>
            <person name="Doddapaneni H."/>
            <person name="Subramanian V."/>
            <person name="Lavin J.L."/>
            <person name="Oguiza J.A."/>
            <person name="Perez G."/>
            <person name="Pisabarro A.G."/>
            <person name="Ramirez L."/>
            <person name="Santoyo F."/>
            <person name="Master E."/>
            <person name="Coutinho P.M."/>
            <person name="Henrissat B."/>
            <person name="Lombard V."/>
            <person name="Magnuson J.K."/>
            <person name="Kuees U."/>
            <person name="Hori C."/>
            <person name="Igarashi K."/>
            <person name="Samejima M."/>
            <person name="Held B.W."/>
            <person name="Barry K.W."/>
            <person name="LaButti K.M."/>
            <person name="Lapidus A."/>
            <person name="Lindquist E.A."/>
            <person name="Lucas S.M."/>
            <person name="Riley R."/>
            <person name="Salamov A.A."/>
            <person name="Hoffmeister D."/>
            <person name="Schwenk D."/>
            <person name="Hadar Y."/>
            <person name="Yarden O."/>
            <person name="de Vries R.P."/>
            <person name="Wiebenga A."/>
            <person name="Stenlid J."/>
            <person name="Eastwood D."/>
            <person name="Grigoriev I.V."/>
            <person name="Berka R.M."/>
            <person name="Blanchette R.A."/>
            <person name="Kersten P."/>
            <person name="Martinez A.T."/>
            <person name="Vicuna R."/>
            <person name="Cullen D."/>
        </authorList>
    </citation>
    <scope>NUCLEOTIDE SEQUENCE [LARGE SCALE GENOMIC DNA]</scope>
    <source>
        <strain evidence="1 2">B</strain>
    </source>
</reference>
<evidence type="ECO:0000313" key="1">
    <source>
        <dbReference type="EMBL" id="EMD40046.1"/>
    </source>
</evidence>
<name>M2RMH3_CERS8</name>
<dbReference type="EMBL" id="KB445793">
    <property type="protein sequence ID" value="EMD40046.1"/>
    <property type="molecule type" value="Genomic_DNA"/>
</dbReference>
<protein>
    <submittedName>
        <fullName evidence="1">Uncharacterized protein</fullName>
    </submittedName>
</protein>
<dbReference type="HOGENOM" id="CLU_070359_0_0_1"/>
<dbReference type="OrthoDB" id="5291055at2759"/>